<keyword evidence="3" id="KW-0813">Transport</keyword>
<evidence type="ECO:0000256" key="1">
    <source>
        <dbReference type="ARBA" id="ARBA00004196"/>
    </source>
</evidence>
<protein>
    <submittedName>
        <fullName evidence="6">Carbohydrate ABC transporter substrate-binding protein, CUT1 family</fullName>
    </submittedName>
</protein>
<proteinExistence type="inferred from homology"/>
<evidence type="ECO:0000313" key="6">
    <source>
        <dbReference type="EMBL" id="SMX55301.1"/>
    </source>
</evidence>
<dbReference type="Gene3D" id="3.40.190.10">
    <property type="entry name" value="Periplasmic binding protein-like II"/>
    <property type="match status" value="2"/>
</dbReference>
<reference evidence="7" key="1">
    <citation type="submission" date="2017-05" db="EMBL/GenBank/DDBJ databases">
        <authorList>
            <person name="Kirkegaard R."/>
            <person name="Mcilroy J S."/>
        </authorList>
    </citation>
    <scope>NUCLEOTIDE SEQUENCE [LARGE SCALE GENOMIC DNA]</scope>
</reference>
<evidence type="ECO:0000313" key="7">
    <source>
        <dbReference type="Proteomes" id="UP000195514"/>
    </source>
</evidence>
<dbReference type="InterPro" id="IPR050490">
    <property type="entry name" value="Bact_solute-bd_prot1"/>
</dbReference>
<dbReference type="OrthoDB" id="9795467at2"/>
<dbReference type="PROSITE" id="PS51257">
    <property type="entry name" value="PROKAR_LIPOPROTEIN"/>
    <property type="match status" value="1"/>
</dbReference>
<keyword evidence="4 5" id="KW-0732">Signal</keyword>
<evidence type="ECO:0000256" key="3">
    <source>
        <dbReference type="ARBA" id="ARBA00022448"/>
    </source>
</evidence>
<gene>
    <name evidence="6" type="ORF">CFX1CAM_2236</name>
</gene>
<evidence type="ECO:0000256" key="4">
    <source>
        <dbReference type="ARBA" id="ARBA00022729"/>
    </source>
</evidence>
<dbReference type="EMBL" id="LT859958">
    <property type="protein sequence ID" value="SMX55301.1"/>
    <property type="molecule type" value="Genomic_DNA"/>
</dbReference>
<dbReference type="GO" id="GO:0030313">
    <property type="term" value="C:cell envelope"/>
    <property type="evidence" value="ECO:0007669"/>
    <property type="project" value="UniProtKB-SubCell"/>
</dbReference>
<dbReference type="Proteomes" id="UP000195514">
    <property type="component" value="Chromosome I"/>
</dbReference>
<keyword evidence="7" id="KW-1185">Reference proteome</keyword>
<organism evidence="6 7">
    <name type="scientific">Candidatus Brevifilum fermentans</name>
    <dbReference type="NCBI Taxonomy" id="1986204"/>
    <lineage>
        <taxon>Bacteria</taxon>
        <taxon>Bacillati</taxon>
        <taxon>Chloroflexota</taxon>
        <taxon>Anaerolineae</taxon>
        <taxon>Anaerolineales</taxon>
        <taxon>Anaerolineaceae</taxon>
        <taxon>Candidatus Brevifilum</taxon>
    </lineage>
</organism>
<dbReference type="AlphaFoldDB" id="A0A1Y6K6J4"/>
<feature type="chain" id="PRO_5013323295" evidence="5">
    <location>
        <begin position="22"/>
        <end position="450"/>
    </location>
</feature>
<sequence>MLKTKKHLLLLVVLIALLTVAACSGKPAEAPVEPDAPETEKEWPAVTIEYWHINNETFGLPAIRQLIEEFNATNGKNITVVEKFIPDVYTGVAQNLQASLAAGIYPGVVQVGYVYLNYFADNFPQFTDPQTVIEKYAPEDAGFLDEIYSEAVLALGTSISGRTLGMPYSVSTPLLYYNADLFREAGLDPDNPPATWDEVRAAAEAIKEKTGLYGLYLQAPTDTYNVIPIMLSNGLDEMYQINADGTYAAAFNTPETIEAWTFIQEMTSDGLNIHVPLEEGVGAFAGGTVGMMITTSGRINYLMENTEFDVRATYHPTWGDKDRKVCIGGNLLVIVAENEDDILASWEWLKFIFKPESIALWTQGTGYLPPTKTAVESVEIKEWLDSNPMASIAYKQLLSDAVPWTSWPGPNGLQVDQYLVDMRDAILSNFDDVQTAVDDAESKINTLLNQ</sequence>
<dbReference type="KEGG" id="abat:CFX1CAM_2236"/>
<name>A0A1Y6K6J4_9CHLR</name>
<dbReference type="InterPro" id="IPR006059">
    <property type="entry name" value="SBP"/>
</dbReference>
<evidence type="ECO:0000256" key="2">
    <source>
        <dbReference type="ARBA" id="ARBA00008520"/>
    </source>
</evidence>
<dbReference type="PANTHER" id="PTHR43649:SF31">
    <property type="entry name" value="SN-GLYCEROL-3-PHOSPHATE-BINDING PERIPLASMIC PROTEIN UGPB"/>
    <property type="match status" value="1"/>
</dbReference>
<accession>A0A1Y6K6J4</accession>
<comment type="subcellular location">
    <subcellularLocation>
        <location evidence="1">Cell envelope</location>
    </subcellularLocation>
</comment>
<dbReference type="Pfam" id="PF13416">
    <property type="entry name" value="SBP_bac_8"/>
    <property type="match status" value="1"/>
</dbReference>
<dbReference type="SUPFAM" id="SSF53850">
    <property type="entry name" value="Periplasmic binding protein-like II"/>
    <property type="match status" value="1"/>
</dbReference>
<evidence type="ECO:0000256" key="5">
    <source>
        <dbReference type="SAM" id="SignalP"/>
    </source>
</evidence>
<dbReference type="CDD" id="cd14748">
    <property type="entry name" value="PBP2_UgpB"/>
    <property type="match status" value="1"/>
</dbReference>
<dbReference type="RefSeq" id="WP_157891876.1">
    <property type="nucleotide sequence ID" value="NZ_LT859958.1"/>
</dbReference>
<feature type="signal peptide" evidence="5">
    <location>
        <begin position="1"/>
        <end position="21"/>
    </location>
</feature>
<comment type="similarity">
    <text evidence="2">Belongs to the bacterial solute-binding protein 1 family.</text>
</comment>
<dbReference type="PANTHER" id="PTHR43649">
    <property type="entry name" value="ARABINOSE-BINDING PROTEIN-RELATED"/>
    <property type="match status" value="1"/>
</dbReference>